<accession>A0A5E7RU44</accession>
<evidence type="ECO:0000256" key="4">
    <source>
        <dbReference type="SAM" id="Phobius"/>
    </source>
</evidence>
<dbReference type="SUPFAM" id="SSF52343">
    <property type="entry name" value="Ferredoxin reductase-like, C-terminal NADP-linked domain"/>
    <property type="match status" value="1"/>
</dbReference>
<gene>
    <name evidence="7" type="ORF">PS925_00113</name>
</gene>
<dbReference type="CDD" id="cd06200">
    <property type="entry name" value="SiR_like1"/>
    <property type="match status" value="1"/>
</dbReference>
<dbReference type="GO" id="GO:0016655">
    <property type="term" value="F:oxidoreductase activity, acting on NAD(P)H, quinone or similar compound as acceptor"/>
    <property type="evidence" value="ECO:0007669"/>
    <property type="project" value="UniProtKB-ARBA"/>
</dbReference>
<keyword evidence="4" id="KW-0472">Membrane</keyword>
<evidence type="ECO:0000259" key="5">
    <source>
        <dbReference type="PROSITE" id="PS50902"/>
    </source>
</evidence>
<dbReference type="FunFam" id="3.40.50.360:FF:000070">
    <property type="entry name" value="Bifunctional sulfite reductase [NADPH] flavoprotein alpha-component/iron-uptake factor"/>
    <property type="match status" value="1"/>
</dbReference>
<dbReference type="InterPro" id="IPR017938">
    <property type="entry name" value="Riboflavin_synthase-like_b-brl"/>
</dbReference>
<keyword evidence="4" id="KW-0812">Transmembrane</keyword>
<dbReference type="InterPro" id="IPR005625">
    <property type="entry name" value="PepSY-ass_TM"/>
</dbReference>
<keyword evidence="2" id="KW-0288">FMN</keyword>
<dbReference type="SUPFAM" id="SSF63380">
    <property type="entry name" value="Riboflavin synthase domain-like"/>
    <property type="match status" value="1"/>
</dbReference>
<keyword evidence="3" id="KW-0813">Transport</keyword>
<proteinExistence type="predicted"/>
<dbReference type="InterPro" id="IPR017927">
    <property type="entry name" value="FAD-bd_FR_type"/>
</dbReference>
<feature type="transmembrane region" description="Helical" evidence="4">
    <location>
        <begin position="248"/>
        <end position="268"/>
    </location>
</feature>
<sequence>MLTDTPLSRAGSLPQGKVGSQAPFIQLNGAFVRNKERFSITHGIMRAVKTNSEWTASDVLKKTLFQLHWFFGITAGLVLTLMGITGAAYSFQDEILRTLNPSVLQVEKQVAGVLPPVELVERIEATSGKKVSMLWVETDSGNAARVYFTPPKGERRGEMRYFDPYTGEFMGDAVGQDFFGLMLQLHRFLAMGDTGRNITGACTLILLFFCLSGLYLRWPRQWNSWRVWLTLDWKKKGRAFNWDLHSVAGTWCLLVYLLLALTGLSWSYEWYNKGLTKLLSDAPQNERVRGGRGPAPEGPAPTADYAAMWSSIYSAAGPGLAAYNIRMPAVAGQPATVFYLLDSSPHDRALNQITLDPATGIVKRVDRYADKSFKAQLLTSIYALHVGSYFGLVGRIIITLAAVCMPLFFITGWLLYLDRRRKKKQIKDARQGLAQPAGDASAWLIGFASQSGFAEQLAWQTAGQLQAAGLPVKVQPLANVSEQDLRESNNALFVVSTFGDGEAPDSARGFERKVLSKAATLDSLNYSVLGLGDRQYQHFCGFAKRLHQWLAEHGGKTLFAPVEVDSGDPYALRHWQTQLGLLTGQAPIDTWQAPSYDNWTLVRRELMNPDSSGAPVYLLGLSAPNTSSWLAGDLVEVLPRNCPWAIEHFLDGLGIRGETTVKINGLDEPLEVALASRQLPEHRAHLVGLHAQSLVDAMVPLAMREYSIASIAADGVLELIVRQEQHADGSLGIGSGWLTEHAPVGGSISLRVRRNSGFHLPNEPLPMILLGNGTGLAGLRSLLKARIADRQQRQWLLFGERNREHDFLCRAELEEWLINGDLARLDLAFSRDQAEKVYVQDRLRESADELKKWLAEGAVIYICGSLQGMASGVDQVLNDILGAAEVERLIEQGRYRRDVY</sequence>
<dbReference type="InterPro" id="IPR008254">
    <property type="entry name" value="Flavodoxin/NO_synth"/>
</dbReference>
<dbReference type="PROSITE" id="PS51384">
    <property type="entry name" value="FAD_FR"/>
    <property type="match status" value="1"/>
</dbReference>
<feature type="transmembrane region" description="Helical" evidence="4">
    <location>
        <begin position="197"/>
        <end position="218"/>
    </location>
</feature>
<dbReference type="InterPro" id="IPR001709">
    <property type="entry name" value="Flavoprot_Pyr_Nucl_cyt_Rdtase"/>
</dbReference>
<dbReference type="PROSITE" id="PS50902">
    <property type="entry name" value="FLAVODOXIN_LIKE"/>
    <property type="match status" value="1"/>
</dbReference>
<keyword evidence="4" id="KW-1133">Transmembrane helix</keyword>
<protein>
    <recommendedName>
        <fullName evidence="9">Flavodoxin</fullName>
    </recommendedName>
</protein>
<evidence type="ECO:0000259" key="6">
    <source>
        <dbReference type="PROSITE" id="PS51384"/>
    </source>
</evidence>
<dbReference type="Gene3D" id="3.40.50.80">
    <property type="entry name" value="Nucleotide-binding domain of ferredoxin-NADP reductase (FNR) module"/>
    <property type="match status" value="1"/>
</dbReference>
<dbReference type="GO" id="GO:0010181">
    <property type="term" value="F:FMN binding"/>
    <property type="evidence" value="ECO:0007669"/>
    <property type="project" value="InterPro"/>
</dbReference>
<feature type="domain" description="FAD-binding FR-type" evidence="6">
    <location>
        <begin position="594"/>
        <end position="761"/>
    </location>
</feature>
<evidence type="ECO:0000256" key="1">
    <source>
        <dbReference type="ARBA" id="ARBA00022630"/>
    </source>
</evidence>
<dbReference type="InterPro" id="IPR029039">
    <property type="entry name" value="Flavoprotein-like_sf"/>
</dbReference>
<reference evidence="7 8" key="1">
    <citation type="submission" date="2019-09" db="EMBL/GenBank/DDBJ databases">
        <authorList>
            <person name="Chandra G."/>
            <person name="Truman W A."/>
        </authorList>
    </citation>
    <scope>NUCLEOTIDE SEQUENCE [LARGE SCALE GENOMIC DNA]</scope>
    <source>
        <strain evidence="7">PS925</strain>
    </source>
</reference>
<evidence type="ECO:0008006" key="9">
    <source>
        <dbReference type="Google" id="ProtNLM"/>
    </source>
</evidence>
<evidence type="ECO:0000313" key="8">
    <source>
        <dbReference type="Proteomes" id="UP000412311"/>
    </source>
</evidence>
<keyword evidence="1" id="KW-0285">Flavoprotein</keyword>
<name>A0A5E7RU44_PSEFL</name>
<evidence type="ECO:0000256" key="3">
    <source>
        <dbReference type="ARBA" id="ARBA00022982"/>
    </source>
</evidence>
<dbReference type="PANTHER" id="PTHR34219:SF3">
    <property type="entry name" value="BLL7967 PROTEIN"/>
    <property type="match status" value="1"/>
</dbReference>
<feature type="domain" description="Flavodoxin-like" evidence="5">
    <location>
        <begin position="443"/>
        <end position="580"/>
    </location>
</feature>
<dbReference type="InterPro" id="IPR039261">
    <property type="entry name" value="FNR_nucleotide-bd"/>
</dbReference>
<dbReference type="Pfam" id="PF00258">
    <property type="entry name" value="Flavodoxin_1"/>
    <property type="match status" value="1"/>
</dbReference>
<dbReference type="PANTHER" id="PTHR34219">
    <property type="entry name" value="IRON-REGULATED INNER MEMBRANE PROTEIN-RELATED"/>
    <property type="match status" value="1"/>
</dbReference>
<organism evidence="7 8">
    <name type="scientific">Pseudomonas fluorescens</name>
    <dbReference type="NCBI Taxonomy" id="294"/>
    <lineage>
        <taxon>Bacteria</taxon>
        <taxon>Pseudomonadati</taxon>
        <taxon>Pseudomonadota</taxon>
        <taxon>Gammaproteobacteria</taxon>
        <taxon>Pseudomonadales</taxon>
        <taxon>Pseudomonadaceae</taxon>
        <taxon>Pseudomonas</taxon>
    </lineage>
</organism>
<dbReference type="PRINTS" id="PR00369">
    <property type="entry name" value="FLAVODOXIN"/>
</dbReference>
<dbReference type="InterPro" id="IPR001094">
    <property type="entry name" value="Flavdoxin-like"/>
</dbReference>
<feature type="transmembrane region" description="Helical" evidence="4">
    <location>
        <begin position="396"/>
        <end position="417"/>
    </location>
</feature>
<dbReference type="InterPro" id="IPR001433">
    <property type="entry name" value="OxRdtase_FAD/NAD-bd"/>
</dbReference>
<feature type="transmembrane region" description="Helical" evidence="4">
    <location>
        <begin position="69"/>
        <end position="91"/>
    </location>
</feature>
<dbReference type="Pfam" id="PF00175">
    <property type="entry name" value="NAD_binding_1"/>
    <property type="match status" value="1"/>
</dbReference>
<dbReference type="AlphaFoldDB" id="A0A5E7RU44"/>
<dbReference type="Pfam" id="PF03929">
    <property type="entry name" value="PepSY_TM"/>
    <property type="match status" value="1"/>
</dbReference>
<dbReference type="EMBL" id="CABVJG010000001">
    <property type="protein sequence ID" value="VVP77038.1"/>
    <property type="molecule type" value="Genomic_DNA"/>
</dbReference>
<evidence type="ECO:0000313" key="7">
    <source>
        <dbReference type="EMBL" id="VVP77038.1"/>
    </source>
</evidence>
<dbReference type="PRINTS" id="PR00371">
    <property type="entry name" value="FPNCR"/>
</dbReference>
<evidence type="ECO:0000256" key="2">
    <source>
        <dbReference type="ARBA" id="ARBA00022643"/>
    </source>
</evidence>
<keyword evidence="3" id="KW-0249">Electron transport</keyword>
<dbReference type="Gene3D" id="3.40.50.360">
    <property type="match status" value="1"/>
</dbReference>
<dbReference type="SUPFAM" id="SSF52218">
    <property type="entry name" value="Flavoproteins"/>
    <property type="match status" value="1"/>
</dbReference>
<dbReference type="Proteomes" id="UP000412311">
    <property type="component" value="Unassembled WGS sequence"/>
</dbReference>